<dbReference type="InterPro" id="IPR027417">
    <property type="entry name" value="P-loop_NTPase"/>
</dbReference>
<evidence type="ECO:0000256" key="9">
    <source>
        <dbReference type="ARBA" id="ARBA00023136"/>
    </source>
</evidence>
<keyword evidence="3" id="KW-0813">Transport</keyword>
<dbReference type="GO" id="GO:0006605">
    <property type="term" value="P:protein targeting"/>
    <property type="evidence" value="ECO:0007669"/>
    <property type="project" value="InterPro"/>
</dbReference>
<dbReference type="GO" id="GO:0005829">
    <property type="term" value="C:cytosol"/>
    <property type="evidence" value="ECO:0007669"/>
    <property type="project" value="TreeGrafter"/>
</dbReference>
<dbReference type="GO" id="GO:0006886">
    <property type="term" value="P:intracellular protein transport"/>
    <property type="evidence" value="ECO:0007669"/>
    <property type="project" value="InterPro"/>
</dbReference>
<keyword evidence="6" id="KW-0653">Protein transport</keyword>
<keyword evidence="4" id="KW-0547">Nucleotide-binding</keyword>
<dbReference type="EMBL" id="BARS01040800">
    <property type="protein sequence ID" value="GAG39610.1"/>
    <property type="molecule type" value="Genomic_DNA"/>
</dbReference>
<dbReference type="Gene3D" id="3.40.50.300">
    <property type="entry name" value="P-loop containing nucleotide triphosphate hydrolases"/>
    <property type="match status" value="1"/>
</dbReference>
<proteinExistence type="inferred from homology"/>
<protein>
    <recommendedName>
        <fullName evidence="10">SecA family profile domain-containing protein</fullName>
    </recommendedName>
</protein>
<feature type="domain" description="SecA family profile" evidence="10">
    <location>
        <begin position="1"/>
        <end position="74"/>
    </location>
</feature>
<keyword evidence="7" id="KW-1278">Translocase</keyword>
<evidence type="ECO:0000256" key="2">
    <source>
        <dbReference type="ARBA" id="ARBA00007650"/>
    </source>
</evidence>
<evidence type="ECO:0000256" key="1">
    <source>
        <dbReference type="ARBA" id="ARBA00004170"/>
    </source>
</evidence>
<dbReference type="Pfam" id="PF21090">
    <property type="entry name" value="P-loop_SecA"/>
    <property type="match status" value="1"/>
</dbReference>
<reference evidence="11" key="1">
    <citation type="journal article" date="2014" name="Front. Microbiol.">
        <title>High frequency of phylogenetically diverse reductive dehalogenase-homologous genes in deep subseafloor sedimentary metagenomes.</title>
        <authorList>
            <person name="Kawai M."/>
            <person name="Futagami T."/>
            <person name="Toyoda A."/>
            <person name="Takaki Y."/>
            <person name="Nishi S."/>
            <person name="Hori S."/>
            <person name="Arai W."/>
            <person name="Tsubouchi T."/>
            <person name="Morono Y."/>
            <person name="Uchiyama I."/>
            <person name="Ito T."/>
            <person name="Fujiyama A."/>
            <person name="Inagaki F."/>
            <person name="Takami H."/>
        </authorList>
    </citation>
    <scope>NUCLEOTIDE SEQUENCE</scope>
    <source>
        <strain evidence="11">Expedition CK06-06</strain>
    </source>
</reference>
<gene>
    <name evidence="11" type="ORF">S01H1_62144</name>
</gene>
<dbReference type="PANTHER" id="PTHR30612:SF0">
    <property type="entry name" value="CHLOROPLAST PROTEIN-TRANSPORTING ATPASE"/>
    <property type="match status" value="1"/>
</dbReference>
<accession>X0X969</accession>
<dbReference type="GO" id="GO:0043952">
    <property type="term" value="P:protein transport by the Sec complex"/>
    <property type="evidence" value="ECO:0007669"/>
    <property type="project" value="TreeGrafter"/>
</dbReference>
<evidence type="ECO:0000259" key="10">
    <source>
        <dbReference type="PROSITE" id="PS51196"/>
    </source>
</evidence>
<evidence type="ECO:0000256" key="7">
    <source>
        <dbReference type="ARBA" id="ARBA00022967"/>
    </source>
</evidence>
<evidence type="ECO:0000256" key="6">
    <source>
        <dbReference type="ARBA" id="ARBA00022927"/>
    </source>
</evidence>
<dbReference type="Pfam" id="PF07516">
    <property type="entry name" value="SecA_SW"/>
    <property type="match status" value="1"/>
</dbReference>
<keyword evidence="9" id="KW-0472">Membrane</keyword>
<dbReference type="PROSITE" id="PS51196">
    <property type="entry name" value="SECA_MOTOR_DEAD"/>
    <property type="match status" value="1"/>
</dbReference>
<evidence type="ECO:0000256" key="8">
    <source>
        <dbReference type="ARBA" id="ARBA00023010"/>
    </source>
</evidence>
<dbReference type="Gene3D" id="1.10.3060.10">
    <property type="entry name" value="Helical scaffold and wing domains of SecA"/>
    <property type="match status" value="1"/>
</dbReference>
<feature type="non-terminal residue" evidence="11">
    <location>
        <position position="253"/>
    </location>
</feature>
<comment type="caution">
    <text evidence="11">The sequence shown here is derived from an EMBL/GenBank/DDBJ whole genome shotgun (WGS) entry which is preliminary data.</text>
</comment>
<dbReference type="GO" id="GO:0031522">
    <property type="term" value="C:cell envelope Sec protein transport complex"/>
    <property type="evidence" value="ECO:0007669"/>
    <property type="project" value="TreeGrafter"/>
</dbReference>
<comment type="subcellular location">
    <subcellularLocation>
        <location evidence="1">Membrane</location>
        <topology evidence="1">Peripheral membrane protein</topology>
    </subcellularLocation>
</comment>
<dbReference type="GO" id="GO:0017038">
    <property type="term" value="P:protein import"/>
    <property type="evidence" value="ECO:0007669"/>
    <property type="project" value="InterPro"/>
</dbReference>
<sequence>NSVANLGGVHIVGTERHEARRIDNQLRGRSGRQGDPGASRFFLSLEDDLMRIFASDRVSAILKRIGMEEGMAIEHGLVTRSIERAQRKVEEHNFEIRKHLLEYDEVMDEQRKAIYALRQQIVENEDLKGVVLEMIEDQLNDDLNDTVPDDTPPADRNGRSLCGWARARGVALSPEEWAARDHKGLKEIFSAQKAAAWADAPLEAAAGDCVEAAMALFAEPEKPFFHWNLPALSRWARRLGLAAEADEMAQALL</sequence>
<dbReference type="InterPro" id="IPR044722">
    <property type="entry name" value="SecA_SF2_C"/>
</dbReference>
<dbReference type="InterPro" id="IPR014018">
    <property type="entry name" value="SecA_motor_DEAD"/>
</dbReference>
<dbReference type="InterPro" id="IPR011116">
    <property type="entry name" value="SecA_Wing/Scaffold"/>
</dbReference>
<dbReference type="InterPro" id="IPR036266">
    <property type="entry name" value="SecA_Wing/Scaffold_sf"/>
</dbReference>
<dbReference type="InterPro" id="IPR000185">
    <property type="entry name" value="SecA"/>
</dbReference>
<evidence type="ECO:0000256" key="5">
    <source>
        <dbReference type="ARBA" id="ARBA00022840"/>
    </source>
</evidence>
<name>X0X969_9ZZZZ</name>
<organism evidence="11">
    <name type="scientific">marine sediment metagenome</name>
    <dbReference type="NCBI Taxonomy" id="412755"/>
    <lineage>
        <taxon>unclassified sequences</taxon>
        <taxon>metagenomes</taxon>
        <taxon>ecological metagenomes</taxon>
    </lineage>
</organism>
<dbReference type="AlphaFoldDB" id="X0X969"/>
<dbReference type="SUPFAM" id="SSF52540">
    <property type="entry name" value="P-loop containing nucleoside triphosphate hydrolases"/>
    <property type="match status" value="1"/>
</dbReference>
<dbReference type="SUPFAM" id="SSF81886">
    <property type="entry name" value="Helical scaffold and wing domains of SecA"/>
    <property type="match status" value="1"/>
</dbReference>
<keyword evidence="5" id="KW-0067">ATP-binding</keyword>
<dbReference type="GO" id="GO:0005524">
    <property type="term" value="F:ATP binding"/>
    <property type="evidence" value="ECO:0007669"/>
    <property type="project" value="UniProtKB-KW"/>
</dbReference>
<dbReference type="FunFam" id="3.40.50.300:FF:000429">
    <property type="entry name" value="Preprotein translocase subunit SecA"/>
    <property type="match status" value="1"/>
</dbReference>
<dbReference type="GO" id="GO:0005886">
    <property type="term" value="C:plasma membrane"/>
    <property type="evidence" value="ECO:0007669"/>
    <property type="project" value="TreeGrafter"/>
</dbReference>
<keyword evidence="8" id="KW-0811">Translocation</keyword>
<feature type="non-terminal residue" evidence="11">
    <location>
        <position position="1"/>
    </location>
</feature>
<evidence type="ECO:0000313" key="11">
    <source>
        <dbReference type="EMBL" id="GAG39610.1"/>
    </source>
</evidence>
<evidence type="ECO:0000256" key="3">
    <source>
        <dbReference type="ARBA" id="ARBA00022448"/>
    </source>
</evidence>
<comment type="similarity">
    <text evidence="2">Belongs to the SecA family.</text>
</comment>
<dbReference type="PANTHER" id="PTHR30612">
    <property type="entry name" value="SECA INNER MEMBRANE COMPONENT OF SEC PROTEIN SECRETION SYSTEM"/>
    <property type="match status" value="1"/>
</dbReference>
<evidence type="ECO:0000256" key="4">
    <source>
        <dbReference type="ARBA" id="ARBA00022741"/>
    </source>
</evidence>